<name>A0ABV2BTL9_9GAMM</name>
<organism evidence="1 2">
    <name type="scientific">Aliikangiella maris</name>
    <dbReference type="NCBI Taxonomy" id="3162458"/>
    <lineage>
        <taxon>Bacteria</taxon>
        <taxon>Pseudomonadati</taxon>
        <taxon>Pseudomonadota</taxon>
        <taxon>Gammaproteobacteria</taxon>
        <taxon>Oceanospirillales</taxon>
        <taxon>Pleioneaceae</taxon>
        <taxon>Aliikangiella</taxon>
    </lineage>
</organism>
<dbReference type="Pfam" id="PF07238">
    <property type="entry name" value="PilZ"/>
    <property type="match status" value="1"/>
</dbReference>
<proteinExistence type="predicted"/>
<protein>
    <submittedName>
        <fullName evidence="1">PilZ domain-containing protein</fullName>
    </submittedName>
</protein>
<evidence type="ECO:0000313" key="1">
    <source>
        <dbReference type="EMBL" id="MET1255291.1"/>
    </source>
</evidence>
<dbReference type="Proteomes" id="UP001548189">
    <property type="component" value="Unassembled WGS sequence"/>
</dbReference>
<evidence type="ECO:0000313" key="2">
    <source>
        <dbReference type="Proteomes" id="UP001548189"/>
    </source>
</evidence>
<gene>
    <name evidence="1" type="ORF">ABVT43_09160</name>
</gene>
<dbReference type="EMBL" id="JBEVCJ010000008">
    <property type="protein sequence ID" value="MET1255291.1"/>
    <property type="molecule type" value="Genomic_DNA"/>
</dbReference>
<dbReference type="InterPro" id="IPR009875">
    <property type="entry name" value="PilZ_domain"/>
</dbReference>
<reference evidence="1 2" key="1">
    <citation type="submission" date="2024-06" db="EMBL/GenBank/DDBJ databases">
        <authorList>
            <person name="Li F."/>
        </authorList>
    </citation>
    <scope>NUCLEOTIDE SEQUENCE [LARGE SCALE GENOMIC DNA]</scope>
    <source>
        <strain evidence="1 2">GXAS 311</strain>
    </source>
</reference>
<dbReference type="Gene3D" id="2.40.10.220">
    <property type="entry name" value="predicted glycosyltransferase like domains"/>
    <property type="match status" value="1"/>
</dbReference>
<dbReference type="SUPFAM" id="SSF141371">
    <property type="entry name" value="PilZ domain-like"/>
    <property type="match status" value="1"/>
</dbReference>
<comment type="caution">
    <text evidence="1">The sequence shown here is derived from an EMBL/GenBank/DDBJ whole genome shotgun (WGS) entry which is preliminary data.</text>
</comment>
<accession>A0ABV2BTL9</accession>
<keyword evidence="2" id="KW-1185">Reference proteome</keyword>
<sequence length="111" mass="12441">MKNLNFWTMLKVGYLNNGLSMSSGEEKRKHKRIPIRTNVFVSGEDITRFKTQTVDFSDGGLFVEGKVLAELSIGTIINVQSAEGFENPPLLTARVAWTNRYGAGIQYLIDE</sequence>